<feature type="domain" description="RING-type" evidence="9">
    <location>
        <begin position="203"/>
        <end position="242"/>
    </location>
</feature>
<keyword evidence="3" id="KW-0479">Metal-binding</keyword>
<keyword evidence="4 6" id="KW-0863">Zinc-finger</keyword>
<dbReference type="SUPFAM" id="SSF57850">
    <property type="entry name" value="RING/U-box"/>
    <property type="match status" value="1"/>
</dbReference>
<dbReference type="SUPFAM" id="SSF49879">
    <property type="entry name" value="SMAD/FHA domain"/>
    <property type="match status" value="1"/>
</dbReference>
<name>A0AAX4PGT0_9CHLO</name>
<evidence type="ECO:0000313" key="11">
    <source>
        <dbReference type="Proteomes" id="UP001472866"/>
    </source>
</evidence>
<evidence type="ECO:0000256" key="6">
    <source>
        <dbReference type="PROSITE-ProRule" id="PRU00175"/>
    </source>
</evidence>
<evidence type="ECO:0000256" key="3">
    <source>
        <dbReference type="ARBA" id="ARBA00022723"/>
    </source>
</evidence>
<feature type="domain" description="FHA" evidence="8">
    <location>
        <begin position="49"/>
        <end position="107"/>
    </location>
</feature>
<feature type="region of interest" description="Disordered" evidence="7">
    <location>
        <begin position="289"/>
        <end position="330"/>
    </location>
</feature>
<evidence type="ECO:0000256" key="5">
    <source>
        <dbReference type="ARBA" id="ARBA00022833"/>
    </source>
</evidence>
<evidence type="ECO:0000259" key="8">
    <source>
        <dbReference type="PROSITE" id="PS50006"/>
    </source>
</evidence>
<dbReference type="PROSITE" id="PS50006">
    <property type="entry name" value="FHA_DOMAIN"/>
    <property type="match status" value="1"/>
</dbReference>
<dbReference type="PROSITE" id="PS00518">
    <property type="entry name" value="ZF_RING_1"/>
    <property type="match status" value="1"/>
</dbReference>
<dbReference type="Gene3D" id="3.30.40.10">
    <property type="entry name" value="Zinc/RING finger domain, C3HC4 (zinc finger)"/>
    <property type="match status" value="1"/>
</dbReference>
<dbReference type="GO" id="GO:0006511">
    <property type="term" value="P:ubiquitin-dependent protein catabolic process"/>
    <property type="evidence" value="ECO:0007669"/>
    <property type="project" value="TreeGrafter"/>
</dbReference>
<dbReference type="SMART" id="SM00184">
    <property type="entry name" value="RING"/>
    <property type="match status" value="1"/>
</dbReference>
<dbReference type="PANTHER" id="PTHR16079">
    <property type="entry name" value="UBIQUITIN LIGASE PROTEIN CHFR"/>
    <property type="match status" value="1"/>
</dbReference>
<dbReference type="Gene3D" id="2.60.200.20">
    <property type="match status" value="1"/>
</dbReference>
<sequence>MLVTSLVRVSDGVGPGDSVPERIPLFPRGDVPQPGRTRGTPPPSRDFSVRVGRVARSSDDVVLNCESLPGLLSRQHAQFRARFEDPCSPLLQDLGGLNGTYVNGRRLEKGVEVVLKRNDVISFGGKESVARAGEQVKNAFVYRVEVRDEDVRWSAAPEEGEDRDSKRRRVDGDAAATTAAMPCCASYKLKETVLEQVEESFSCIICQDYLVGAACLAPCGHTFCAGCLKKWEKRTRTCPVCRQKFTDSVPMRSIDQFLESALVPLLEPEERRLYQKRAEEWKRAGKQCGVAKKAARKPTPPTVDLTSSEPEVPVPRPPRPSRPPGDHQGFVYVPRFAARI</sequence>
<evidence type="ECO:0000313" key="10">
    <source>
        <dbReference type="EMBL" id="WZN65124.1"/>
    </source>
</evidence>
<dbReference type="InterPro" id="IPR017907">
    <property type="entry name" value="Znf_RING_CS"/>
</dbReference>
<dbReference type="Pfam" id="PF13639">
    <property type="entry name" value="zf-RING_2"/>
    <property type="match status" value="1"/>
</dbReference>
<dbReference type="Proteomes" id="UP001472866">
    <property type="component" value="Chromosome 11"/>
</dbReference>
<dbReference type="InterPro" id="IPR000253">
    <property type="entry name" value="FHA_dom"/>
</dbReference>
<accession>A0AAX4PGT0</accession>
<dbReference type="PROSITE" id="PS50089">
    <property type="entry name" value="ZF_RING_2"/>
    <property type="match status" value="1"/>
</dbReference>
<keyword evidence="5" id="KW-0862">Zinc</keyword>
<comment type="similarity">
    <text evidence="1">Belongs to the CHFR family.</text>
</comment>
<evidence type="ECO:0000259" key="9">
    <source>
        <dbReference type="PROSITE" id="PS50089"/>
    </source>
</evidence>
<dbReference type="GO" id="GO:0004842">
    <property type="term" value="F:ubiquitin-protein transferase activity"/>
    <property type="evidence" value="ECO:0007669"/>
    <property type="project" value="TreeGrafter"/>
</dbReference>
<dbReference type="GO" id="GO:0016567">
    <property type="term" value="P:protein ubiquitination"/>
    <property type="evidence" value="ECO:0007669"/>
    <property type="project" value="TreeGrafter"/>
</dbReference>
<dbReference type="InterPro" id="IPR001841">
    <property type="entry name" value="Znf_RING"/>
</dbReference>
<dbReference type="Pfam" id="PF00498">
    <property type="entry name" value="FHA"/>
    <property type="match status" value="1"/>
</dbReference>
<proteinExistence type="inferred from homology"/>
<feature type="compositionally biased region" description="Pro residues" evidence="7">
    <location>
        <begin position="312"/>
        <end position="323"/>
    </location>
</feature>
<dbReference type="PANTHER" id="PTHR16079:SF4">
    <property type="entry name" value="E3 UBIQUITIN-PROTEIN LIGASE CHFR"/>
    <property type="match status" value="1"/>
</dbReference>
<dbReference type="GO" id="GO:0008270">
    <property type="term" value="F:zinc ion binding"/>
    <property type="evidence" value="ECO:0007669"/>
    <property type="project" value="UniProtKB-KW"/>
</dbReference>
<dbReference type="GO" id="GO:0005634">
    <property type="term" value="C:nucleus"/>
    <property type="evidence" value="ECO:0007669"/>
    <property type="project" value="TreeGrafter"/>
</dbReference>
<dbReference type="AlphaFoldDB" id="A0AAX4PGT0"/>
<dbReference type="InterPro" id="IPR013083">
    <property type="entry name" value="Znf_RING/FYVE/PHD"/>
</dbReference>
<dbReference type="EMBL" id="CP151511">
    <property type="protein sequence ID" value="WZN65124.1"/>
    <property type="molecule type" value="Genomic_DNA"/>
</dbReference>
<feature type="region of interest" description="Disordered" evidence="7">
    <location>
        <begin position="1"/>
        <end position="48"/>
    </location>
</feature>
<dbReference type="SMART" id="SM00240">
    <property type="entry name" value="FHA"/>
    <property type="match status" value="1"/>
</dbReference>
<evidence type="ECO:0000256" key="7">
    <source>
        <dbReference type="SAM" id="MobiDB-lite"/>
    </source>
</evidence>
<dbReference type="CDD" id="cd00060">
    <property type="entry name" value="FHA"/>
    <property type="match status" value="1"/>
</dbReference>
<organism evidence="10 11">
    <name type="scientific">Chloropicon roscoffensis</name>
    <dbReference type="NCBI Taxonomy" id="1461544"/>
    <lineage>
        <taxon>Eukaryota</taxon>
        <taxon>Viridiplantae</taxon>
        <taxon>Chlorophyta</taxon>
        <taxon>Chloropicophyceae</taxon>
        <taxon>Chloropicales</taxon>
        <taxon>Chloropicaceae</taxon>
        <taxon>Chloropicon</taxon>
    </lineage>
</organism>
<reference evidence="10 11" key="1">
    <citation type="submission" date="2024-03" db="EMBL/GenBank/DDBJ databases">
        <title>Complete genome sequence of the green alga Chloropicon roscoffensis RCC1871.</title>
        <authorList>
            <person name="Lemieux C."/>
            <person name="Pombert J.-F."/>
            <person name="Otis C."/>
            <person name="Turmel M."/>
        </authorList>
    </citation>
    <scope>NUCLEOTIDE SEQUENCE [LARGE SCALE GENOMIC DNA]</scope>
    <source>
        <strain evidence="10 11">RCC1871</strain>
    </source>
</reference>
<evidence type="ECO:0000256" key="1">
    <source>
        <dbReference type="ARBA" id="ARBA00005797"/>
    </source>
</evidence>
<dbReference type="InterPro" id="IPR052256">
    <property type="entry name" value="E3_ubiquitin-ligase_CHFR"/>
</dbReference>
<protein>
    <recommendedName>
        <fullName evidence="2">E3 ubiquitin-protein ligase CHFR</fullName>
    </recommendedName>
</protein>
<evidence type="ECO:0000256" key="2">
    <source>
        <dbReference type="ARBA" id="ARBA00017908"/>
    </source>
</evidence>
<evidence type="ECO:0000256" key="4">
    <source>
        <dbReference type="ARBA" id="ARBA00022771"/>
    </source>
</evidence>
<dbReference type="InterPro" id="IPR008984">
    <property type="entry name" value="SMAD_FHA_dom_sf"/>
</dbReference>
<gene>
    <name evidence="10" type="ORF">HKI87_11g66810</name>
</gene>
<keyword evidence="11" id="KW-1185">Reference proteome</keyword>